<evidence type="ECO:0008006" key="3">
    <source>
        <dbReference type="Google" id="ProtNLM"/>
    </source>
</evidence>
<dbReference type="PIRSF" id="PIRSF037442">
    <property type="entry name" value="UCP037442_abhydr"/>
    <property type="match status" value="1"/>
</dbReference>
<dbReference type="InterPro" id="IPR017208">
    <property type="entry name" value="UCP037442_abhydr"/>
</dbReference>
<evidence type="ECO:0000313" key="2">
    <source>
        <dbReference type="Proteomes" id="UP001059672"/>
    </source>
</evidence>
<reference evidence="1" key="1">
    <citation type="submission" date="2021-04" db="EMBL/GenBank/DDBJ databases">
        <title>Oceanospirillales bacteria with DddD are important DMSP degraders in coastal seawater.</title>
        <authorList>
            <person name="Liu J."/>
        </authorList>
    </citation>
    <scope>NUCLEOTIDE SEQUENCE</scope>
    <source>
        <strain evidence="1">D13-4</strain>
    </source>
</reference>
<dbReference type="Proteomes" id="UP001059672">
    <property type="component" value="Chromosome"/>
</dbReference>
<name>A0ABY5HCF5_9PSED</name>
<dbReference type="SUPFAM" id="SSF53474">
    <property type="entry name" value="alpha/beta-Hydrolases"/>
    <property type="match status" value="1"/>
</dbReference>
<sequence>MRIDTYKLPARDGYPLAVTAFRPARPRYSLLMNGATGVGQRFYKSFAEHAASRGAWVFTYDYRGIAASRASDWTGAAPTMAHWGSIDQASLLDHLPGDLPLALLGHSVGGQLPGLADNVGRIRGLLGVAAQSGYWRLWPALQQPRLAFNWYAAIPLLSRACGQLPGWLIGGEALPREVALEWARWCRTPAFISTTDGKAWRPHFAQLQAPARFLAITDDQAFGPRRAVEALAGFYTAAEREVLSVDPADWALRKLGHFGFFRRDTPRALWNQQLDWLESALGLQPLGAVGRSDARDAFSQTIPMRAEG</sequence>
<dbReference type="RefSeq" id="WP_255840174.1">
    <property type="nucleotide sequence ID" value="NZ_CP073346.1"/>
</dbReference>
<proteinExistence type="predicted"/>
<keyword evidence="2" id="KW-1185">Reference proteome</keyword>
<evidence type="ECO:0000313" key="1">
    <source>
        <dbReference type="EMBL" id="UTW09517.1"/>
    </source>
</evidence>
<organism evidence="1 2">
    <name type="scientific">Pseudomonas benzenivorans</name>
    <dbReference type="NCBI Taxonomy" id="556533"/>
    <lineage>
        <taxon>Bacteria</taxon>
        <taxon>Pseudomonadati</taxon>
        <taxon>Pseudomonadota</taxon>
        <taxon>Gammaproteobacteria</taxon>
        <taxon>Pseudomonadales</taxon>
        <taxon>Pseudomonadaceae</taxon>
        <taxon>Pseudomonas</taxon>
    </lineage>
</organism>
<accession>A0ABY5HCF5</accession>
<dbReference type="EMBL" id="CP073346">
    <property type="protein sequence ID" value="UTW09517.1"/>
    <property type="molecule type" value="Genomic_DNA"/>
</dbReference>
<gene>
    <name evidence="1" type="ORF">KDW96_09530</name>
</gene>
<dbReference type="InterPro" id="IPR029058">
    <property type="entry name" value="AB_hydrolase_fold"/>
</dbReference>
<dbReference type="Gene3D" id="3.40.50.1820">
    <property type="entry name" value="alpha/beta hydrolase"/>
    <property type="match status" value="1"/>
</dbReference>
<protein>
    <recommendedName>
        <fullName evidence="3">Alpha/beta hydrolase</fullName>
    </recommendedName>
</protein>